<name>A0ABU4W7J4_9HYPH</name>
<proteinExistence type="inferred from homology"/>
<dbReference type="PRINTS" id="PR00081">
    <property type="entry name" value="GDHRDH"/>
</dbReference>
<dbReference type="PROSITE" id="PS00061">
    <property type="entry name" value="ADH_SHORT"/>
    <property type="match status" value="1"/>
</dbReference>
<dbReference type="InterPro" id="IPR002347">
    <property type="entry name" value="SDR_fam"/>
</dbReference>
<dbReference type="PRINTS" id="PR00080">
    <property type="entry name" value="SDRFAMILY"/>
</dbReference>
<dbReference type="Pfam" id="PF00106">
    <property type="entry name" value="adh_short"/>
    <property type="match status" value="1"/>
</dbReference>
<accession>A0ABU4W7J4</accession>
<reference evidence="3" key="1">
    <citation type="journal article" date="2023" name="Phytobiomes J">
        <title>Deciphering the key players within the bacterial microbiota associated with aerial crown gall tumors on rhododendron: Insights into the gallobiome.</title>
        <authorList>
            <person name="Kuzmanovic N."/>
            <person name="Nesme J."/>
            <person name="Wolf J."/>
            <person name="Neumann-Schaal M."/>
            <person name="Petersen J."/>
            <person name="Fernandez-Gnecco G."/>
            <person name="Sproeer C."/>
            <person name="Bunk B."/>
            <person name="Overmann J."/>
            <person name="Sorensen S.J."/>
            <person name="Idczak E."/>
            <person name="Smalla K."/>
        </authorList>
    </citation>
    <scope>NUCLEOTIDE SEQUENCE [LARGE SCALE GENOMIC DNA]</scope>
    <source>
        <strain evidence="3">Rho-14.1</strain>
    </source>
</reference>
<evidence type="ECO:0000259" key="2">
    <source>
        <dbReference type="SMART" id="SM00822"/>
    </source>
</evidence>
<dbReference type="PANTHER" id="PTHR43550:SF3">
    <property type="entry name" value="3-KETODIHYDROSPHINGOSINE REDUCTASE"/>
    <property type="match status" value="1"/>
</dbReference>
<feature type="domain" description="Ketoreductase" evidence="2">
    <location>
        <begin position="1"/>
        <end position="179"/>
    </location>
</feature>
<comment type="caution">
    <text evidence="3">The sequence shown here is derived from an EMBL/GenBank/DDBJ whole genome shotgun (WGS) entry which is preliminary data.</text>
</comment>
<dbReference type="Proteomes" id="UP001277561">
    <property type="component" value="Unassembled WGS sequence"/>
</dbReference>
<gene>
    <name evidence="3" type="ORF">RMS29_26750</name>
</gene>
<dbReference type="InterPro" id="IPR020904">
    <property type="entry name" value="Sc_DH/Rdtase_CS"/>
</dbReference>
<dbReference type="PANTHER" id="PTHR43550">
    <property type="entry name" value="3-KETODIHYDROSPHINGOSINE REDUCTASE"/>
    <property type="match status" value="1"/>
</dbReference>
<keyword evidence="4" id="KW-1185">Reference proteome</keyword>
<organism evidence="3 4">
    <name type="scientific">Agrobacterium rosae</name>
    <dbReference type="NCBI Taxonomy" id="1972867"/>
    <lineage>
        <taxon>Bacteria</taxon>
        <taxon>Pseudomonadati</taxon>
        <taxon>Pseudomonadota</taxon>
        <taxon>Alphaproteobacteria</taxon>
        <taxon>Hyphomicrobiales</taxon>
        <taxon>Rhizobiaceae</taxon>
        <taxon>Rhizobium/Agrobacterium group</taxon>
        <taxon>Agrobacterium</taxon>
    </lineage>
</organism>
<dbReference type="RefSeq" id="WP_320188860.1">
    <property type="nucleotide sequence ID" value="NZ_CP192765.1"/>
</dbReference>
<evidence type="ECO:0000256" key="1">
    <source>
        <dbReference type="RuleBase" id="RU000363"/>
    </source>
</evidence>
<dbReference type="InterPro" id="IPR057326">
    <property type="entry name" value="KR_dom"/>
</dbReference>
<dbReference type="SMART" id="SM00822">
    <property type="entry name" value="PKS_KR"/>
    <property type="match status" value="1"/>
</dbReference>
<dbReference type="EMBL" id="JAVRAD010000024">
    <property type="protein sequence ID" value="MDX8332803.1"/>
    <property type="molecule type" value="Genomic_DNA"/>
</dbReference>
<sequence length="251" mass="27341">MHFIITGASSGIGLAVAQLALAEGHRVSIIARNPDRLKDALDTLQYGENVQALVADVKDADAIAQAIKTCSERFGDCDVLITSAGIVEPAYFSELKATQFNEQLETNFFGTVNAIRAVYPDMERRGHGSIMMIASGAALIGIPGYTAYCASKAALASFAESLRSEVGRRIHIGISFPPDTLTPQYASEILKRPVAAYSLLGSHTAWPVEKVAKGVFSGIRRRKKEVHFGWQLNALSWLGPFIKPFIYNRIR</sequence>
<protein>
    <submittedName>
        <fullName evidence="3">SDR family NAD(P)-dependent oxidoreductase</fullName>
    </submittedName>
</protein>
<evidence type="ECO:0000313" key="3">
    <source>
        <dbReference type="EMBL" id="MDX8332803.1"/>
    </source>
</evidence>
<dbReference type="Gene3D" id="3.40.50.720">
    <property type="entry name" value="NAD(P)-binding Rossmann-like Domain"/>
    <property type="match status" value="1"/>
</dbReference>
<comment type="similarity">
    <text evidence="1">Belongs to the short-chain dehydrogenases/reductases (SDR) family.</text>
</comment>
<evidence type="ECO:0000313" key="4">
    <source>
        <dbReference type="Proteomes" id="UP001277561"/>
    </source>
</evidence>
<dbReference type="SUPFAM" id="SSF51735">
    <property type="entry name" value="NAD(P)-binding Rossmann-fold domains"/>
    <property type="match status" value="1"/>
</dbReference>
<dbReference type="InterPro" id="IPR036291">
    <property type="entry name" value="NAD(P)-bd_dom_sf"/>
</dbReference>